<proteinExistence type="predicted"/>
<evidence type="ECO:0000313" key="2">
    <source>
        <dbReference type="Proteomes" id="UP000828390"/>
    </source>
</evidence>
<dbReference type="AlphaFoldDB" id="A0A9D4S274"/>
<accession>A0A9D4S274</accession>
<name>A0A9D4S274_DREPO</name>
<gene>
    <name evidence="1" type="ORF">DPMN_011747</name>
</gene>
<reference evidence="1" key="1">
    <citation type="journal article" date="2019" name="bioRxiv">
        <title>The Genome of the Zebra Mussel, Dreissena polymorpha: A Resource for Invasive Species Research.</title>
        <authorList>
            <person name="McCartney M.A."/>
            <person name="Auch B."/>
            <person name="Kono T."/>
            <person name="Mallez S."/>
            <person name="Zhang Y."/>
            <person name="Obille A."/>
            <person name="Becker A."/>
            <person name="Abrahante J.E."/>
            <person name="Garbe J."/>
            <person name="Badalamenti J.P."/>
            <person name="Herman A."/>
            <person name="Mangelson H."/>
            <person name="Liachko I."/>
            <person name="Sullivan S."/>
            <person name="Sone E.D."/>
            <person name="Koren S."/>
            <person name="Silverstein K.A.T."/>
            <person name="Beckman K.B."/>
            <person name="Gohl D.M."/>
        </authorList>
    </citation>
    <scope>NUCLEOTIDE SEQUENCE</scope>
    <source>
        <strain evidence="1">Duluth1</strain>
        <tissue evidence="1">Whole animal</tissue>
    </source>
</reference>
<dbReference type="EMBL" id="JAIWYP010000001">
    <property type="protein sequence ID" value="KAH3887728.1"/>
    <property type="molecule type" value="Genomic_DNA"/>
</dbReference>
<reference evidence="1" key="2">
    <citation type="submission" date="2020-11" db="EMBL/GenBank/DDBJ databases">
        <authorList>
            <person name="McCartney M.A."/>
            <person name="Auch B."/>
            <person name="Kono T."/>
            <person name="Mallez S."/>
            <person name="Becker A."/>
            <person name="Gohl D.M."/>
            <person name="Silverstein K.A.T."/>
            <person name="Koren S."/>
            <person name="Bechman K.B."/>
            <person name="Herman A."/>
            <person name="Abrahante J.E."/>
            <person name="Garbe J."/>
        </authorList>
    </citation>
    <scope>NUCLEOTIDE SEQUENCE</scope>
    <source>
        <strain evidence="1">Duluth1</strain>
        <tissue evidence="1">Whole animal</tissue>
    </source>
</reference>
<organism evidence="1 2">
    <name type="scientific">Dreissena polymorpha</name>
    <name type="common">Zebra mussel</name>
    <name type="synonym">Mytilus polymorpha</name>
    <dbReference type="NCBI Taxonomy" id="45954"/>
    <lineage>
        <taxon>Eukaryota</taxon>
        <taxon>Metazoa</taxon>
        <taxon>Spiralia</taxon>
        <taxon>Lophotrochozoa</taxon>
        <taxon>Mollusca</taxon>
        <taxon>Bivalvia</taxon>
        <taxon>Autobranchia</taxon>
        <taxon>Heteroconchia</taxon>
        <taxon>Euheterodonta</taxon>
        <taxon>Imparidentia</taxon>
        <taxon>Neoheterodontei</taxon>
        <taxon>Myida</taxon>
        <taxon>Dreissenoidea</taxon>
        <taxon>Dreissenidae</taxon>
        <taxon>Dreissena</taxon>
    </lineage>
</organism>
<comment type="caution">
    <text evidence="1">The sequence shown here is derived from an EMBL/GenBank/DDBJ whole genome shotgun (WGS) entry which is preliminary data.</text>
</comment>
<keyword evidence="2" id="KW-1185">Reference proteome</keyword>
<dbReference type="Proteomes" id="UP000828390">
    <property type="component" value="Unassembled WGS sequence"/>
</dbReference>
<protein>
    <submittedName>
        <fullName evidence="1">Uncharacterized protein</fullName>
    </submittedName>
</protein>
<evidence type="ECO:0000313" key="1">
    <source>
        <dbReference type="EMBL" id="KAH3887728.1"/>
    </source>
</evidence>
<sequence>MSQKFCSAAPTRVRPEHYCNTCWSTKAPTGNGQTTKAGLVWTCHQAGLSVHDCYPGTLEGVDVEAVRKKLDEQ</sequence>